<evidence type="ECO:0008006" key="3">
    <source>
        <dbReference type="Google" id="ProtNLM"/>
    </source>
</evidence>
<dbReference type="EMBL" id="QJJX01000038">
    <property type="protein sequence ID" value="PXX19474.1"/>
    <property type="molecule type" value="Genomic_DNA"/>
</dbReference>
<evidence type="ECO:0000313" key="2">
    <source>
        <dbReference type="Proteomes" id="UP000248314"/>
    </source>
</evidence>
<gene>
    <name evidence="1" type="ORF">EJ73_02406</name>
</gene>
<comment type="caution">
    <text evidence="1">The sequence shown here is derived from an EMBL/GenBank/DDBJ whole genome shotgun (WGS) entry which is preliminary data.</text>
</comment>
<dbReference type="RefSeq" id="WP_244912949.1">
    <property type="nucleotide sequence ID" value="NZ_QJJX01000038.1"/>
</dbReference>
<keyword evidence="2" id="KW-1185">Reference proteome</keyword>
<reference evidence="1 2" key="1">
    <citation type="submission" date="2018-05" db="EMBL/GenBank/DDBJ databases">
        <title>Genomic Encyclopedia of Type Strains, Phase I: the one thousand microbial genomes (KMG-I) project.</title>
        <authorList>
            <person name="Kyrpides N."/>
        </authorList>
    </citation>
    <scope>NUCLEOTIDE SEQUENCE [LARGE SCALE GENOMIC DNA]</scope>
    <source>
        <strain evidence="1 2">DSM 15611</strain>
    </source>
</reference>
<dbReference type="STRING" id="1122991.GCA_000613445_00122"/>
<organism evidence="1 2">
    <name type="scientific">Hoylesella shahii DSM 15611 = JCM 12083</name>
    <dbReference type="NCBI Taxonomy" id="1122991"/>
    <lineage>
        <taxon>Bacteria</taxon>
        <taxon>Pseudomonadati</taxon>
        <taxon>Bacteroidota</taxon>
        <taxon>Bacteroidia</taxon>
        <taxon>Bacteroidales</taxon>
        <taxon>Prevotellaceae</taxon>
        <taxon>Hoylesella</taxon>
    </lineage>
</organism>
<sequence length="188" mass="22360">MVRKFIKQRNCVRVFHMIIFSFLLVSSCSPHKSYLLEYFEVTSTQLDSCLNLVLKKYFVKDTEQKILVLDFVHSYPGIRIVFSSQDRCRLRNKYIEYTNKRIIGYTIKHNRDIILLTNIDSIDRLKDISEKMIKPTGSIKNFSFLSRPKEIYYDNETSGWKNFESIYEPLLIEFQLKDGKIFGPFARK</sequence>
<name>A0A318HU31_9BACT</name>
<dbReference type="AlphaFoldDB" id="A0A318HU31"/>
<accession>A0A318HU31</accession>
<protein>
    <recommendedName>
        <fullName evidence="3">Lipoprotein</fullName>
    </recommendedName>
</protein>
<proteinExistence type="predicted"/>
<dbReference type="PROSITE" id="PS51257">
    <property type="entry name" value="PROKAR_LIPOPROTEIN"/>
    <property type="match status" value="1"/>
</dbReference>
<dbReference type="Proteomes" id="UP000248314">
    <property type="component" value="Unassembled WGS sequence"/>
</dbReference>
<evidence type="ECO:0000313" key="1">
    <source>
        <dbReference type="EMBL" id="PXX19474.1"/>
    </source>
</evidence>